<sequence>VQDRHRNRRRGRYRVLHPVPDRLGPASRTRREDPAEAARDRARAQGGGGHRDGAPRLRLPPAGVRGHYRRRVRGLRRHQRRDADRRQAAPEGDGARRPPGGERGHLQAPGRGHKRGRRRRRPDTG</sequence>
<feature type="compositionally biased region" description="Basic residues" evidence="1">
    <location>
        <begin position="111"/>
        <end position="125"/>
    </location>
</feature>
<dbReference type="GO" id="GO:0030060">
    <property type="term" value="F:L-malate dehydrogenase (NAD+) activity"/>
    <property type="evidence" value="ECO:0007669"/>
    <property type="project" value="UniProtKB-EC"/>
</dbReference>
<feature type="region of interest" description="Disordered" evidence="1">
    <location>
        <begin position="1"/>
        <end position="125"/>
    </location>
</feature>
<reference evidence="2" key="1">
    <citation type="submission" date="2020-02" db="EMBL/GenBank/DDBJ databases">
        <authorList>
            <person name="Meier V. D."/>
        </authorList>
    </citation>
    <scope>NUCLEOTIDE SEQUENCE</scope>
    <source>
        <strain evidence="2">AVDCRST_MAG12</strain>
    </source>
</reference>
<dbReference type="AlphaFoldDB" id="A0A6J4S344"/>
<feature type="compositionally biased region" description="Basic residues" evidence="1">
    <location>
        <begin position="66"/>
        <end position="80"/>
    </location>
</feature>
<feature type="non-terminal residue" evidence="2">
    <location>
        <position position="125"/>
    </location>
</feature>
<organism evidence="2">
    <name type="scientific">uncultured Rubrobacteraceae bacterium</name>
    <dbReference type="NCBI Taxonomy" id="349277"/>
    <lineage>
        <taxon>Bacteria</taxon>
        <taxon>Bacillati</taxon>
        <taxon>Actinomycetota</taxon>
        <taxon>Rubrobacteria</taxon>
        <taxon>Rubrobacterales</taxon>
        <taxon>Rubrobacteraceae</taxon>
        <taxon>environmental samples</taxon>
    </lineage>
</organism>
<gene>
    <name evidence="2" type="ORF">AVDCRST_MAG12-1760</name>
</gene>
<feature type="compositionally biased region" description="Basic and acidic residues" evidence="1">
    <location>
        <begin position="29"/>
        <end position="55"/>
    </location>
</feature>
<accession>A0A6J4S344</accession>
<name>A0A6J4S344_9ACTN</name>
<keyword evidence="2" id="KW-0560">Oxidoreductase</keyword>
<feature type="non-terminal residue" evidence="2">
    <location>
        <position position="1"/>
    </location>
</feature>
<evidence type="ECO:0000256" key="1">
    <source>
        <dbReference type="SAM" id="MobiDB-lite"/>
    </source>
</evidence>
<evidence type="ECO:0000313" key="2">
    <source>
        <dbReference type="EMBL" id="CAA9485184.1"/>
    </source>
</evidence>
<feature type="compositionally biased region" description="Basic residues" evidence="1">
    <location>
        <begin position="1"/>
        <end position="15"/>
    </location>
</feature>
<feature type="compositionally biased region" description="Basic and acidic residues" evidence="1">
    <location>
        <begin position="81"/>
        <end position="105"/>
    </location>
</feature>
<dbReference type="EMBL" id="CADCVK010000268">
    <property type="protein sequence ID" value="CAA9485184.1"/>
    <property type="molecule type" value="Genomic_DNA"/>
</dbReference>
<protein>
    <submittedName>
        <fullName evidence="2">Malate dehydrogenase</fullName>
        <ecNumber evidence="2">1.1.1.37</ecNumber>
    </submittedName>
</protein>
<proteinExistence type="predicted"/>
<dbReference type="EC" id="1.1.1.37" evidence="2"/>